<evidence type="ECO:0000313" key="1">
    <source>
        <dbReference type="EMBL" id="GAG07263.1"/>
    </source>
</evidence>
<accession>X0V417</accession>
<organism evidence="1">
    <name type="scientific">marine sediment metagenome</name>
    <dbReference type="NCBI Taxonomy" id="412755"/>
    <lineage>
        <taxon>unclassified sequences</taxon>
        <taxon>metagenomes</taxon>
        <taxon>ecological metagenomes</taxon>
    </lineage>
</organism>
<name>X0V417_9ZZZZ</name>
<sequence>EKLLGLIEPDRAYPYDFVCFHITKYHKRRSTTGFSIPGRALVSDLVTMAEVISRKANIPVGELQEPYKTQQELAADLDVSTKTIRRWRPRGLMGIRAVFEDGVNRLAFLQRTIDRFVGQNKDLVSKGTAFTQLTESERCRIVERTRELVSQRPMKLHAAARIIAEETERAVETVRYTLRRYDAANPATALFANNGSAPHCERHLAMWRCREAGETPPSIARAFDCPVDEVQRVLRLVQVQKWARLRWDCIHNELFDAPNADALILEAPEPQA</sequence>
<comment type="caution">
    <text evidence="1">The sequence shown here is derived from an EMBL/GenBank/DDBJ whole genome shotgun (WGS) entry which is preliminary data.</text>
</comment>
<dbReference type="AlphaFoldDB" id="X0V417"/>
<gene>
    <name evidence="1" type="ORF">S01H1_34887</name>
</gene>
<feature type="non-terminal residue" evidence="1">
    <location>
        <position position="1"/>
    </location>
</feature>
<proteinExistence type="predicted"/>
<reference evidence="1" key="1">
    <citation type="journal article" date="2014" name="Front. Microbiol.">
        <title>High frequency of phylogenetically diverse reductive dehalogenase-homologous genes in deep subseafloor sedimentary metagenomes.</title>
        <authorList>
            <person name="Kawai M."/>
            <person name="Futagami T."/>
            <person name="Toyoda A."/>
            <person name="Takaki Y."/>
            <person name="Nishi S."/>
            <person name="Hori S."/>
            <person name="Arai W."/>
            <person name="Tsubouchi T."/>
            <person name="Morono Y."/>
            <person name="Uchiyama I."/>
            <person name="Ito T."/>
            <person name="Fujiyama A."/>
            <person name="Inagaki F."/>
            <person name="Takami H."/>
        </authorList>
    </citation>
    <scope>NUCLEOTIDE SEQUENCE</scope>
    <source>
        <strain evidence="1">Expedition CK06-06</strain>
    </source>
</reference>
<dbReference type="EMBL" id="BARS01021757">
    <property type="protein sequence ID" value="GAG07263.1"/>
    <property type="molecule type" value="Genomic_DNA"/>
</dbReference>
<protein>
    <submittedName>
        <fullName evidence="1">Uncharacterized protein</fullName>
    </submittedName>
</protein>
<feature type="non-terminal residue" evidence="1">
    <location>
        <position position="272"/>
    </location>
</feature>